<name>A0ABR5ZUN9_9PROT</name>
<dbReference type="SUPFAM" id="SSF54909">
    <property type="entry name" value="Dimeric alpha+beta barrel"/>
    <property type="match status" value="1"/>
</dbReference>
<dbReference type="EMBL" id="PDLY01000005">
    <property type="protein sequence ID" value="MBA5728045.1"/>
    <property type="molecule type" value="Genomic_DNA"/>
</dbReference>
<dbReference type="PANTHER" id="PTHR33336">
    <property type="entry name" value="QUINOL MONOOXYGENASE YGIN-RELATED"/>
    <property type="match status" value="1"/>
</dbReference>
<protein>
    <submittedName>
        <fullName evidence="2">Antibiotic biosynthesis monooxygenase</fullName>
    </submittedName>
</protein>
<evidence type="ECO:0000313" key="3">
    <source>
        <dbReference type="Proteomes" id="UP000765338"/>
    </source>
</evidence>
<dbReference type="Proteomes" id="UP000765338">
    <property type="component" value="Unassembled WGS sequence"/>
</dbReference>
<dbReference type="Pfam" id="PF03992">
    <property type="entry name" value="ABM"/>
    <property type="match status" value="1"/>
</dbReference>
<feature type="domain" description="ABM" evidence="1">
    <location>
        <begin position="5"/>
        <end position="95"/>
    </location>
</feature>
<organism evidence="2 3">
    <name type="scientific">Bombella mellum</name>
    <dbReference type="NCBI Taxonomy" id="2039288"/>
    <lineage>
        <taxon>Bacteria</taxon>
        <taxon>Pseudomonadati</taxon>
        <taxon>Pseudomonadota</taxon>
        <taxon>Alphaproteobacteria</taxon>
        <taxon>Acetobacterales</taxon>
        <taxon>Acetobacteraceae</taxon>
        <taxon>Bombella</taxon>
    </lineage>
</organism>
<proteinExistence type="predicted"/>
<sequence>MSGPLVVLAEFEAREETVEAFLEACHQDALRSKADEPGCLEFTIQCGEETPTLVVLHEVYRDRAAFQAHEAAPHFAEFSRALEELGIVTRQIRFFHRQQVDG</sequence>
<reference evidence="2 3" key="1">
    <citation type="submission" date="2017-10" db="EMBL/GenBank/DDBJ databases">
        <authorList>
            <person name="Jakob F."/>
        </authorList>
    </citation>
    <scope>NUCLEOTIDE SEQUENCE [LARGE SCALE GENOMIC DNA]</scope>
    <source>
        <strain evidence="2 3">TMW 2.1889</strain>
    </source>
</reference>
<keyword evidence="2" id="KW-0560">Oxidoreductase</keyword>
<dbReference type="InterPro" id="IPR007138">
    <property type="entry name" value="ABM_dom"/>
</dbReference>
<dbReference type="Gene3D" id="3.30.70.100">
    <property type="match status" value="1"/>
</dbReference>
<dbReference type="PROSITE" id="PS51725">
    <property type="entry name" value="ABM"/>
    <property type="match status" value="1"/>
</dbReference>
<dbReference type="InterPro" id="IPR050744">
    <property type="entry name" value="AI-2_Isomerase_LsrG"/>
</dbReference>
<accession>A0ABR5ZUN9</accession>
<gene>
    <name evidence="2" type="ORF">CPA56_08680</name>
</gene>
<comment type="caution">
    <text evidence="2">The sequence shown here is derived from an EMBL/GenBank/DDBJ whole genome shotgun (WGS) entry which is preliminary data.</text>
</comment>
<evidence type="ECO:0000313" key="2">
    <source>
        <dbReference type="EMBL" id="MBA5728045.1"/>
    </source>
</evidence>
<keyword evidence="3" id="KW-1185">Reference proteome</keyword>
<dbReference type="PANTHER" id="PTHR33336:SF1">
    <property type="entry name" value="(4S)-4-HYDROXY-5-PHOSPHONOOXYPENTANE-2,3-DIONE ISOMERASE"/>
    <property type="match status" value="1"/>
</dbReference>
<evidence type="ECO:0000259" key="1">
    <source>
        <dbReference type="PROSITE" id="PS51725"/>
    </source>
</evidence>
<keyword evidence="2" id="KW-0503">Monooxygenase</keyword>
<dbReference type="GO" id="GO:0004497">
    <property type="term" value="F:monooxygenase activity"/>
    <property type="evidence" value="ECO:0007669"/>
    <property type="project" value="UniProtKB-KW"/>
</dbReference>
<dbReference type="RefSeq" id="WP_182041609.1">
    <property type="nucleotide sequence ID" value="NZ_PDLY01000005.1"/>
</dbReference>
<dbReference type="InterPro" id="IPR011008">
    <property type="entry name" value="Dimeric_a/b-barrel"/>
</dbReference>